<evidence type="ECO:0000313" key="1">
    <source>
        <dbReference type="EMBL" id="REI42220.1"/>
    </source>
</evidence>
<accession>A0ABX9KJ81</accession>
<organism evidence="1 2">
    <name type="scientific">Psychrilyobacter piezotolerans</name>
    <dbReference type="NCBI Taxonomy" id="2293438"/>
    <lineage>
        <taxon>Bacteria</taxon>
        <taxon>Fusobacteriati</taxon>
        <taxon>Fusobacteriota</taxon>
        <taxon>Fusobacteriia</taxon>
        <taxon>Fusobacteriales</taxon>
        <taxon>Fusobacteriaceae</taxon>
        <taxon>Psychrilyobacter</taxon>
    </lineage>
</organism>
<proteinExistence type="predicted"/>
<evidence type="ECO:0000313" key="2">
    <source>
        <dbReference type="Proteomes" id="UP000263486"/>
    </source>
</evidence>
<dbReference type="Proteomes" id="UP000263486">
    <property type="component" value="Unassembled WGS sequence"/>
</dbReference>
<dbReference type="EMBL" id="QUAJ01000005">
    <property type="protein sequence ID" value="REI42220.1"/>
    <property type="molecule type" value="Genomic_DNA"/>
</dbReference>
<keyword evidence="2" id="KW-1185">Reference proteome</keyword>
<name>A0ABX9KJ81_9FUSO</name>
<comment type="caution">
    <text evidence="1">The sequence shown here is derived from an EMBL/GenBank/DDBJ whole genome shotgun (WGS) entry which is preliminary data.</text>
</comment>
<gene>
    <name evidence="1" type="ORF">DYH56_04145</name>
</gene>
<sequence length="70" mass="7945">MLDLSKLLGFDKVNIKTSIQNCVKEYGIEYEGVRIVSAKEGFIVLETPEKNKIILATNSIQYVEEFTLGY</sequence>
<reference evidence="1 2" key="1">
    <citation type="submission" date="2018-08" db="EMBL/GenBank/DDBJ databases">
        <title>Draft genome sequence of Psychrilyobacter sp. strain SD5 isolated from Black Sea water.</title>
        <authorList>
            <person name="Yadav S."/>
            <person name="Villanueva L."/>
            <person name="Damste J.S.S."/>
        </authorList>
    </citation>
    <scope>NUCLEOTIDE SEQUENCE [LARGE SCALE GENOMIC DNA]</scope>
    <source>
        <strain evidence="1 2">SD5</strain>
    </source>
</reference>
<protein>
    <submittedName>
        <fullName evidence="1">Uncharacterized protein</fullName>
    </submittedName>
</protein>
<dbReference type="RefSeq" id="WP_114641598.1">
    <property type="nucleotide sequence ID" value="NZ_JAACIO010000005.1"/>
</dbReference>